<name>A0A9D1SWC8_9FIRM</name>
<reference evidence="13" key="2">
    <citation type="journal article" date="2021" name="PeerJ">
        <title>Extensive microbial diversity within the chicken gut microbiome revealed by metagenomics and culture.</title>
        <authorList>
            <person name="Gilroy R."/>
            <person name="Ravi A."/>
            <person name="Getino M."/>
            <person name="Pursley I."/>
            <person name="Horton D.L."/>
            <person name="Alikhan N.F."/>
            <person name="Baker D."/>
            <person name="Gharbi K."/>
            <person name="Hall N."/>
            <person name="Watson M."/>
            <person name="Adriaenssens E.M."/>
            <person name="Foster-Nyarko E."/>
            <person name="Jarju S."/>
            <person name="Secka A."/>
            <person name="Antonio M."/>
            <person name="Oren A."/>
            <person name="Chaudhuri R.R."/>
            <person name="La Ragione R."/>
            <person name="Hildebrand F."/>
            <person name="Pallen M.J."/>
        </authorList>
    </citation>
    <scope>NUCLEOTIDE SEQUENCE</scope>
    <source>
        <strain evidence="13">10406</strain>
    </source>
</reference>
<comment type="catalytic activity">
    <reaction evidence="1">
        <text>Hydrolysis of terminal non-reducing beta-D-galactose residues in beta-D-galactosides.</text>
        <dbReference type="EC" id="3.2.1.23"/>
    </reaction>
</comment>
<keyword evidence="6" id="KW-0326">Glycosidase</keyword>
<evidence type="ECO:0000259" key="11">
    <source>
        <dbReference type="Pfam" id="PF02929"/>
    </source>
</evidence>
<feature type="domain" description="Glycoside hydrolase family 2 catalytic" evidence="9">
    <location>
        <begin position="333"/>
        <end position="628"/>
    </location>
</feature>
<dbReference type="PANTHER" id="PTHR46323:SF2">
    <property type="entry name" value="BETA-GALACTOSIDASE"/>
    <property type="match status" value="1"/>
</dbReference>
<dbReference type="Gene3D" id="2.60.120.260">
    <property type="entry name" value="Galactose-binding domain-like"/>
    <property type="match status" value="1"/>
</dbReference>
<dbReference type="Pfam" id="PF16353">
    <property type="entry name" value="LacZ_4"/>
    <property type="match status" value="1"/>
</dbReference>
<dbReference type="EC" id="3.2.1.23" evidence="3"/>
<dbReference type="InterPro" id="IPR017853">
    <property type="entry name" value="GH"/>
</dbReference>
<dbReference type="InterPro" id="IPR006104">
    <property type="entry name" value="Glyco_hydro_2_N"/>
</dbReference>
<evidence type="ECO:0000259" key="9">
    <source>
        <dbReference type="Pfam" id="PF02836"/>
    </source>
</evidence>
<dbReference type="AlphaFoldDB" id="A0A9D1SWC8"/>
<dbReference type="InterPro" id="IPR004199">
    <property type="entry name" value="B-gal_small/dom_5"/>
</dbReference>
<feature type="domain" description="Beta-galactosidase" evidence="12">
    <location>
        <begin position="637"/>
        <end position="723"/>
    </location>
</feature>
<dbReference type="GO" id="GO:0004565">
    <property type="term" value="F:beta-galactosidase activity"/>
    <property type="evidence" value="ECO:0007669"/>
    <property type="project" value="UniProtKB-EC"/>
</dbReference>
<evidence type="ECO:0000256" key="5">
    <source>
        <dbReference type="ARBA" id="ARBA00022801"/>
    </source>
</evidence>
<dbReference type="InterPro" id="IPR006103">
    <property type="entry name" value="Glyco_hydro_2_cat"/>
</dbReference>
<dbReference type="PRINTS" id="PR00132">
    <property type="entry name" value="GLHYDRLASE2"/>
</dbReference>
<dbReference type="InterPro" id="IPR006102">
    <property type="entry name" value="Ig-like_GH2"/>
</dbReference>
<dbReference type="InterPro" id="IPR023232">
    <property type="entry name" value="Glyco_hydro_2_AS"/>
</dbReference>
<comment type="caution">
    <text evidence="13">The sequence shown here is derived from an EMBL/GenBank/DDBJ whole genome shotgun (WGS) entry which is preliminary data.</text>
</comment>
<dbReference type="InterPro" id="IPR036156">
    <property type="entry name" value="Beta-gal/glucu_dom_sf"/>
</dbReference>
<dbReference type="EMBL" id="DVOE01000030">
    <property type="protein sequence ID" value="HIU98631.1"/>
    <property type="molecule type" value="Genomic_DNA"/>
</dbReference>
<dbReference type="InterPro" id="IPR008979">
    <property type="entry name" value="Galactose-bd-like_sf"/>
</dbReference>
<evidence type="ECO:0000256" key="1">
    <source>
        <dbReference type="ARBA" id="ARBA00001412"/>
    </source>
</evidence>
<feature type="domain" description="Glycosyl hydrolases family 2 sugar binding" evidence="10">
    <location>
        <begin position="39"/>
        <end position="204"/>
    </location>
</feature>
<evidence type="ECO:0000256" key="4">
    <source>
        <dbReference type="ARBA" id="ARBA00013303"/>
    </source>
</evidence>
<feature type="domain" description="Beta galactosidase small chain/" evidence="11">
    <location>
        <begin position="753"/>
        <end position="894"/>
    </location>
</feature>
<feature type="non-terminal residue" evidence="13">
    <location>
        <position position="894"/>
    </location>
</feature>
<evidence type="ECO:0000256" key="2">
    <source>
        <dbReference type="ARBA" id="ARBA00007401"/>
    </source>
</evidence>
<dbReference type="Gene3D" id="2.70.98.10">
    <property type="match status" value="1"/>
</dbReference>
<proteinExistence type="inferred from homology"/>
<dbReference type="Pfam" id="PF02836">
    <property type="entry name" value="Glyco_hydro_2_C"/>
    <property type="match status" value="1"/>
</dbReference>
<dbReference type="SUPFAM" id="SSF49303">
    <property type="entry name" value="beta-Galactosidase/glucuronidase domain"/>
    <property type="match status" value="2"/>
</dbReference>
<evidence type="ECO:0000313" key="13">
    <source>
        <dbReference type="EMBL" id="HIU98631.1"/>
    </source>
</evidence>
<sequence>MKKNLDLGYHADPDVYSIGALPKHGAGYPLSKDGKAKTRSLGGQWNFKFYPSVTLLDKAPAKWDSIKVPANWQFEGYDKPIYTNVRYPYPICTNPLKLPAIDDTDNSCGVYMRSFELSEEELKGRVHVEFAANSGAEVYVNGEFVGYSESSFDYQEYDITKFVRAGENEIKIVVYRFTTGSYLEDQDMWRLSGIFRDVVLIFVPRVRIADVYARAEFDGHDFSRAVFKAGVQIDAAGALPAGCKALVTLADAEGKKVAAGTLEFPAAGEGESAVLRLDSEVSSPRLWSAEDPYLYKVYIMLVDAAGNFLDLRSFNFGFRKIEIVGKTEEHEPMILLNGKKLKIRGVNRHEFHPERGHAVTREDNERDIVILRNNNIDSLRTSHYPNSRDLYDLCDRYGIMVMCENNLETHGLAHIIPRGKRRWVRQVCHRMENMVRTFRNHACILFWSLGNESGDGGRAFSAMKETALALDKTRPIHYEADGYVTVSDMVSEMYTKLEQMDEIGKNRAHVHSVATWSPTGHLLLPYMYRDKPFTQCEYAHCMGNSLGNFADYWEKFKQYDRLCGGYIWDYADQSIRRVRADGTVEWTYGGDWDDQPNDGTFAFNGIVRADRVPNPALYEVKRVHQQISFKDAGGGSVAVTNEFLFTNLGKYEFEAELTVDGMPAGKAALNVPALKPGETATVKLPFGEPPATGECAVNVRALQKNAERGIDAGHIVAEDQIVLRGFKPAVLKPVEGKAVFPDGDGFVIKCGRVEAKVSGETGYIHSLKIEGREMLSEPIKPNFWRAPIDNDLSPQVPAFVSKLVFGKFVYKNAQEGIFKSRLTADGNKVVVNWGAPGMTGVRSVYEATERGIRISLVCRPNIYGLPRFGYSMKLATTDDIEFFARGPHENYCDR</sequence>
<reference evidence="13" key="1">
    <citation type="submission" date="2020-10" db="EMBL/GenBank/DDBJ databases">
        <authorList>
            <person name="Gilroy R."/>
        </authorList>
    </citation>
    <scope>NUCLEOTIDE SEQUENCE</scope>
    <source>
        <strain evidence="13">10406</strain>
    </source>
</reference>
<dbReference type="GO" id="GO:0005990">
    <property type="term" value="P:lactose catabolic process"/>
    <property type="evidence" value="ECO:0007669"/>
    <property type="project" value="TreeGrafter"/>
</dbReference>
<accession>A0A9D1SWC8</accession>
<protein>
    <recommendedName>
        <fullName evidence="4">Beta-galactosidase</fullName>
        <ecNumber evidence="3">3.2.1.23</ecNumber>
    </recommendedName>
    <alternativeName>
        <fullName evidence="7">Lactase</fullName>
    </alternativeName>
</protein>
<evidence type="ECO:0000259" key="10">
    <source>
        <dbReference type="Pfam" id="PF02837"/>
    </source>
</evidence>
<dbReference type="InterPro" id="IPR014718">
    <property type="entry name" value="GH-type_carb-bd"/>
</dbReference>
<evidence type="ECO:0000259" key="12">
    <source>
        <dbReference type="Pfam" id="PF16353"/>
    </source>
</evidence>
<dbReference type="PROSITE" id="PS00608">
    <property type="entry name" value="GLYCOSYL_HYDROL_F2_2"/>
    <property type="match status" value="1"/>
</dbReference>
<dbReference type="InterPro" id="IPR050347">
    <property type="entry name" value="Bact_Beta-galactosidase"/>
</dbReference>
<dbReference type="GO" id="GO:0030246">
    <property type="term" value="F:carbohydrate binding"/>
    <property type="evidence" value="ECO:0007669"/>
    <property type="project" value="InterPro"/>
</dbReference>
<dbReference type="GO" id="GO:0009341">
    <property type="term" value="C:beta-galactosidase complex"/>
    <property type="evidence" value="ECO:0007669"/>
    <property type="project" value="InterPro"/>
</dbReference>
<dbReference type="Pfam" id="PF02837">
    <property type="entry name" value="Glyco_hydro_2_N"/>
    <property type="match status" value="1"/>
</dbReference>
<dbReference type="InterPro" id="IPR011013">
    <property type="entry name" value="Gal_mutarotase_sf_dom"/>
</dbReference>
<evidence type="ECO:0000256" key="6">
    <source>
        <dbReference type="ARBA" id="ARBA00023295"/>
    </source>
</evidence>
<evidence type="ECO:0000256" key="3">
    <source>
        <dbReference type="ARBA" id="ARBA00012756"/>
    </source>
</evidence>
<dbReference type="Proteomes" id="UP000886857">
    <property type="component" value="Unassembled WGS sequence"/>
</dbReference>
<comment type="similarity">
    <text evidence="2">Belongs to the glycosyl hydrolase 2 family.</text>
</comment>
<dbReference type="Pfam" id="PF00703">
    <property type="entry name" value="Glyco_hydro_2"/>
    <property type="match status" value="1"/>
</dbReference>
<dbReference type="SUPFAM" id="SSF74650">
    <property type="entry name" value="Galactose mutarotase-like"/>
    <property type="match status" value="1"/>
</dbReference>
<organism evidence="13 14">
    <name type="scientific">Candidatus Limadaptatus stercoripullorum</name>
    <dbReference type="NCBI Taxonomy" id="2840846"/>
    <lineage>
        <taxon>Bacteria</taxon>
        <taxon>Bacillati</taxon>
        <taxon>Bacillota</taxon>
        <taxon>Clostridia</taxon>
        <taxon>Eubacteriales</taxon>
        <taxon>Candidatus Limadaptatus</taxon>
    </lineage>
</organism>
<evidence type="ECO:0000259" key="8">
    <source>
        <dbReference type="Pfam" id="PF00703"/>
    </source>
</evidence>
<gene>
    <name evidence="13" type="ORF">IAC73_02165</name>
</gene>
<keyword evidence="5" id="KW-0378">Hydrolase</keyword>
<feature type="domain" description="Glycoside hydrolase family 2 immunoglobulin-like beta-sandwich" evidence="8">
    <location>
        <begin position="206"/>
        <end position="319"/>
    </location>
</feature>
<dbReference type="PANTHER" id="PTHR46323">
    <property type="entry name" value="BETA-GALACTOSIDASE"/>
    <property type="match status" value="1"/>
</dbReference>
<evidence type="ECO:0000313" key="14">
    <source>
        <dbReference type="Proteomes" id="UP000886857"/>
    </source>
</evidence>
<evidence type="ECO:0000256" key="7">
    <source>
        <dbReference type="ARBA" id="ARBA00032230"/>
    </source>
</evidence>
<dbReference type="Gene3D" id="2.60.40.10">
    <property type="entry name" value="Immunoglobulins"/>
    <property type="match status" value="2"/>
</dbReference>
<dbReference type="SUPFAM" id="SSF49785">
    <property type="entry name" value="Galactose-binding domain-like"/>
    <property type="match status" value="1"/>
</dbReference>
<dbReference type="Gene3D" id="3.20.20.80">
    <property type="entry name" value="Glycosidases"/>
    <property type="match status" value="1"/>
</dbReference>
<dbReference type="InterPro" id="IPR006101">
    <property type="entry name" value="Glyco_hydro_2"/>
</dbReference>
<dbReference type="SUPFAM" id="SSF51445">
    <property type="entry name" value="(Trans)glycosidases"/>
    <property type="match status" value="1"/>
</dbReference>
<dbReference type="Pfam" id="PF02929">
    <property type="entry name" value="Bgal_small_N"/>
    <property type="match status" value="1"/>
</dbReference>
<dbReference type="InterPro" id="IPR013783">
    <property type="entry name" value="Ig-like_fold"/>
</dbReference>
<dbReference type="InterPro" id="IPR032312">
    <property type="entry name" value="LacZ_4"/>
</dbReference>